<dbReference type="RefSeq" id="WP_160149842.1">
    <property type="nucleotide sequence ID" value="NZ_CAAAHO010000001.1"/>
</dbReference>
<dbReference type="Proteomes" id="UP000254968">
    <property type="component" value="Unassembled WGS sequence"/>
</dbReference>
<feature type="region of interest" description="Disordered" evidence="1">
    <location>
        <begin position="8"/>
        <end position="55"/>
    </location>
</feature>
<evidence type="ECO:0000256" key="1">
    <source>
        <dbReference type="SAM" id="MobiDB-lite"/>
    </source>
</evidence>
<gene>
    <name evidence="2" type="ORF">NCTC13315_00876</name>
</gene>
<feature type="compositionally biased region" description="Pro residues" evidence="1">
    <location>
        <begin position="25"/>
        <end position="49"/>
    </location>
</feature>
<evidence type="ECO:0000313" key="2">
    <source>
        <dbReference type="EMBL" id="STX28347.1"/>
    </source>
</evidence>
<keyword evidence="3" id="KW-1185">Reference proteome</keyword>
<dbReference type="EMBL" id="UGNV01000001">
    <property type="protein sequence ID" value="STX28347.1"/>
    <property type="molecule type" value="Genomic_DNA"/>
</dbReference>
<reference evidence="2 3" key="1">
    <citation type="submission" date="2018-06" db="EMBL/GenBank/DDBJ databases">
        <authorList>
            <consortium name="Pathogen Informatics"/>
            <person name="Doyle S."/>
        </authorList>
    </citation>
    <scope>NUCLEOTIDE SEQUENCE [LARGE SCALE GENOMIC DNA]</scope>
    <source>
        <strain evidence="2 3">NCTC13315</strain>
    </source>
</reference>
<organism evidence="2 3">
    <name type="scientific">Legionella beliardensis</name>
    <dbReference type="NCBI Taxonomy" id="91822"/>
    <lineage>
        <taxon>Bacteria</taxon>
        <taxon>Pseudomonadati</taxon>
        <taxon>Pseudomonadota</taxon>
        <taxon>Gammaproteobacteria</taxon>
        <taxon>Legionellales</taxon>
        <taxon>Legionellaceae</taxon>
        <taxon>Legionella</taxon>
    </lineage>
</organism>
<proteinExistence type="predicted"/>
<accession>A0A378HZJ7</accession>
<name>A0A378HZJ7_9GAMM</name>
<evidence type="ECO:0000313" key="3">
    <source>
        <dbReference type="Proteomes" id="UP000254968"/>
    </source>
</evidence>
<dbReference type="AlphaFoldDB" id="A0A378HZJ7"/>
<sequence length="55" mass="6302">MLRHYLLSDLHPAAFKPMKLESPKPYEPPPSDIPEPEPNNTPEPEPIKTPEPWSD</sequence>
<protein>
    <submittedName>
        <fullName evidence="2">Uncharacterized protein</fullName>
    </submittedName>
</protein>